<gene>
    <name evidence="1" type="ORF">METZ01_LOCUS200063</name>
</gene>
<dbReference type="EMBL" id="UINC01043331">
    <property type="protein sequence ID" value="SVB47209.1"/>
    <property type="molecule type" value="Genomic_DNA"/>
</dbReference>
<organism evidence="1">
    <name type="scientific">marine metagenome</name>
    <dbReference type="NCBI Taxonomy" id="408172"/>
    <lineage>
        <taxon>unclassified sequences</taxon>
        <taxon>metagenomes</taxon>
        <taxon>ecological metagenomes</taxon>
    </lineage>
</organism>
<feature type="non-terminal residue" evidence="1">
    <location>
        <position position="381"/>
    </location>
</feature>
<reference evidence="1" key="1">
    <citation type="submission" date="2018-05" db="EMBL/GenBank/DDBJ databases">
        <authorList>
            <person name="Lanie J.A."/>
            <person name="Ng W.-L."/>
            <person name="Kazmierczak K.M."/>
            <person name="Andrzejewski T.M."/>
            <person name="Davidsen T.M."/>
            <person name="Wayne K.J."/>
            <person name="Tettelin H."/>
            <person name="Glass J.I."/>
            <person name="Rusch D."/>
            <person name="Podicherti R."/>
            <person name="Tsui H.-C.T."/>
            <person name="Winkler M.E."/>
        </authorList>
    </citation>
    <scope>NUCLEOTIDE SEQUENCE</scope>
</reference>
<sequence>MTDKNFIVKNGLSVGTAAVLDSSGDLVAGAFGTAAKEAIDDQVNALLTAGSGIGLSYNDGAGTLTITRDAETGDISSVVAGTGISGGGTAGDVTVALDLSELSAAAVDVANDSISIIDANDSNASKKESIADLVTAMAGTNLTATNGVLSSTADLTGVTAGDGLSGGGTSGAISVALDLNELTAAAVAVATDSVAIVDASDSNASRKEAIADIMTAVAGDALAATAGVLAVVPDDASLETNSDQLRVKAGGVSNTMLTNSSITINGSATALGGTRTLDTDDVGEGSSNLYHTTERVADAVGAMVAGNTETNITVTYEDSDNTLDFVIGTLNQSTTGNAATATALATARTIHGVSFDGSANISLTEEVQDTAGAMFTGNTET</sequence>
<name>A0A382E9X8_9ZZZZ</name>
<evidence type="ECO:0000313" key="1">
    <source>
        <dbReference type="EMBL" id="SVB47209.1"/>
    </source>
</evidence>
<dbReference type="AlphaFoldDB" id="A0A382E9X8"/>
<proteinExistence type="predicted"/>
<protein>
    <submittedName>
        <fullName evidence="1">Uncharacterized protein</fullName>
    </submittedName>
</protein>
<accession>A0A382E9X8</accession>